<keyword evidence="2" id="KW-0472">Membrane</keyword>
<dbReference type="Gene3D" id="1.10.1330.10">
    <property type="entry name" value="Dockerin domain"/>
    <property type="match status" value="1"/>
</dbReference>
<keyword evidence="2" id="KW-0812">Transmembrane</keyword>
<sequence>MYNLRQTIKSTIKKTLLGVIALAVSVTVLGFFYQYSQKSKASMIAIDFKFSQTNIDLSPENPTKQLDIEIFGPNKISGATILVSYPKDILKFDGFEMPDICSGLDQTVKTVINEDLGQIAVTKVKPSAEDDILPPKPEQQFFCFIRLAFRGITSTSSEIRKGEIQFIAGPVGTYEWEVVGPDGAYTPNYADQKVAITVSSGTYPTTTPTPTVDPNETQTPSPTPTPLSTTGIPPETSPEPVSQILEQRIDAKANYRIKFQGITGQPKNTSSIDTKLGIYRANGVQIDTRSVSFTPQADGTWVADTEYKNIPNIDYYITIKGPKHLQKKICETNPKETVSGTYRCKDGKIKFKKGNNTFDFSQIYMLAGDIPLQNGIIDAVDIIYIRSNFGSQSAEVIARGDLNYDGIVDSQDYTIILNALSFKYDETE</sequence>
<comment type="caution">
    <text evidence="3">The sequence shown here is derived from an EMBL/GenBank/DDBJ whole genome shotgun (WGS) entry which is preliminary data.</text>
</comment>
<dbReference type="InterPro" id="IPR036439">
    <property type="entry name" value="Dockerin_dom_sf"/>
</dbReference>
<evidence type="ECO:0000313" key="4">
    <source>
        <dbReference type="Proteomes" id="UP000231383"/>
    </source>
</evidence>
<keyword evidence="2" id="KW-1133">Transmembrane helix</keyword>
<evidence type="ECO:0000256" key="2">
    <source>
        <dbReference type="SAM" id="Phobius"/>
    </source>
</evidence>
<protein>
    <recommendedName>
        <fullName evidence="5">Dockerin domain-containing protein</fullName>
    </recommendedName>
</protein>
<evidence type="ECO:0000256" key="1">
    <source>
        <dbReference type="SAM" id="MobiDB-lite"/>
    </source>
</evidence>
<dbReference type="GO" id="GO:0000272">
    <property type="term" value="P:polysaccharide catabolic process"/>
    <property type="evidence" value="ECO:0007669"/>
    <property type="project" value="InterPro"/>
</dbReference>
<gene>
    <name evidence="3" type="ORF">CO051_03365</name>
</gene>
<reference evidence="4" key="1">
    <citation type="submission" date="2017-09" db="EMBL/GenBank/DDBJ databases">
        <title>Depth-based differentiation of microbial function through sediment-hosted aquifers and enrichment of novel symbionts in the deep terrestrial subsurface.</title>
        <authorList>
            <person name="Probst A.J."/>
            <person name="Ladd B."/>
            <person name="Jarett J.K."/>
            <person name="Geller-Mcgrath D.E."/>
            <person name="Sieber C.M.K."/>
            <person name="Emerson J.B."/>
            <person name="Anantharaman K."/>
            <person name="Thomas B.C."/>
            <person name="Malmstrom R."/>
            <person name="Stieglmeier M."/>
            <person name="Klingl A."/>
            <person name="Woyke T."/>
            <person name="Ryan C.M."/>
            <person name="Banfield J.F."/>
        </authorList>
    </citation>
    <scope>NUCLEOTIDE SEQUENCE [LARGE SCALE GENOMIC DNA]</scope>
</reference>
<feature type="region of interest" description="Disordered" evidence="1">
    <location>
        <begin position="201"/>
        <end position="239"/>
    </location>
</feature>
<feature type="transmembrane region" description="Helical" evidence="2">
    <location>
        <begin position="15"/>
        <end position="35"/>
    </location>
</feature>
<proteinExistence type="predicted"/>
<dbReference type="SUPFAM" id="SSF63446">
    <property type="entry name" value="Type I dockerin domain"/>
    <property type="match status" value="1"/>
</dbReference>
<name>A0A2M8EZD8_9BACT</name>
<dbReference type="EMBL" id="PFSC01000093">
    <property type="protein sequence ID" value="PJC32360.1"/>
    <property type="molecule type" value="Genomic_DNA"/>
</dbReference>
<evidence type="ECO:0000313" key="3">
    <source>
        <dbReference type="EMBL" id="PJC32360.1"/>
    </source>
</evidence>
<accession>A0A2M8EZD8</accession>
<dbReference type="Proteomes" id="UP000231383">
    <property type="component" value="Unassembled WGS sequence"/>
</dbReference>
<dbReference type="AlphaFoldDB" id="A0A2M8EZD8"/>
<organism evidence="3 4">
    <name type="scientific">Candidatus Roizmanbacteria bacterium CG_4_9_14_0_2_um_filter_39_13</name>
    <dbReference type="NCBI Taxonomy" id="1974839"/>
    <lineage>
        <taxon>Bacteria</taxon>
        <taxon>Candidatus Roizmaniibacteriota</taxon>
    </lineage>
</organism>
<evidence type="ECO:0008006" key="5">
    <source>
        <dbReference type="Google" id="ProtNLM"/>
    </source>
</evidence>